<protein>
    <submittedName>
        <fullName evidence="2">Uncharacterized protein</fullName>
    </submittedName>
</protein>
<dbReference type="OrthoDB" id="10617067at2759"/>
<evidence type="ECO:0000256" key="1">
    <source>
        <dbReference type="SAM" id="MobiDB-lite"/>
    </source>
</evidence>
<dbReference type="Gramene" id="KFK40357">
    <property type="protein sequence ID" value="KFK40357"/>
    <property type="gene ID" value="AALP_AA3G363500"/>
</dbReference>
<dbReference type="EMBL" id="CM002871">
    <property type="protein sequence ID" value="KFK40357.1"/>
    <property type="molecule type" value="Genomic_DNA"/>
</dbReference>
<feature type="compositionally biased region" description="Basic and acidic residues" evidence="1">
    <location>
        <begin position="168"/>
        <end position="179"/>
    </location>
</feature>
<name>A0A087HE05_ARAAL</name>
<dbReference type="Proteomes" id="UP000029120">
    <property type="component" value="Chromosome 3"/>
</dbReference>
<organism evidence="2 3">
    <name type="scientific">Arabis alpina</name>
    <name type="common">Alpine rock-cress</name>
    <dbReference type="NCBI Taxonomy" id="50452"/>
    <lineage>
        <taxon>Eukaryota</taxon>
        <taxon>Viridiplantae</taxon>
        <taxon>Streptophyta</taxon>
        <taxon>Embryophyta</taxon>
        <taxon>Tracheophyta</taxon>
        <taxon>Spermatophyta</taxon>
        <taxon>Magnoliopsida</taxon>
        <taxon>eudicotyledons</taxon>
        <taxon>Gunneridae</taxon>
        <taxon>Pentapetalae</taxon>
        <taxon>rosids</taxon>
        <taxon>malvids</taxon>
        <taxon>Brassicales</taxon>
        <taxon>Brassicaceae</taxon>
        <taxon>Arabideae</taxon>
        <taxon>Arabis</taxon>
    </lineage>
</organism>
<accession>A0A087HE05</accession>
<gene>
    <name evidence="2" type="ordered locus">AALP_Aa3g363500</name>
</gene>
<sequence>MGGESSNTKAFFKRELEDDLETKLDLMIETMEGLAHRLQRIEAKVDMHLDWIEAKVDLLAKKADLEAVFSSLEGKQVPSMQPLAKAPFKDEDLDEEDDKAAKNKAETYAKNTPDGGSGCPLPYFMSAGRRGRPLSPLPSNFREPYFMSAERRARPSSPLPSPLPSNFREPHFMSAERRARPSSPLPSNSGDGGSGGPPRPFDLSDDGFDLLDVGRRVEAPKTHRRSHVPLTLHQCLYYN</sequence>
<reference evidence="3" key="1">
    <citation type="journal article" date="2015" name="Nat. Plants">
        <title>Genome expansion of Arabis alpina linked with retrotransposition and reduced symmetric DNA methylation.</title>
        <authorList>
            <person name="Willing E.M."/>
            <person name="Rawat V."/>
            <person name="Mandakova T."/>
            <person name="Maumus F."/>
            <person name="James G.V."/>
            <person name="Nordstroem K.J."/>
            <person name="Becker C."/>
            <person name="Warthmann N."/>
            <person name="Chica C."/>
            <person name="Szarzynska B."/>
            <person name="Zytnicki M."/>
            <person name="Albani M.C."/>
            <person name="Kiefer C."/>
            <person name="Bergonzi S."/>
            <person name="Castaings L."/>
            <person name="Mateos J.L."/>
            <person name="Berns M.C."/>
            <person name="Bujdoso N."/>
            <person name="Piofczyk T."/>
            <person name="de Lorenzo L."/>
            <person name="Barrero-Sicilia C."/>
            <person name="Mateos I."/>
            <person name="Piednoel M."/>
            <person name="Hagmann J."/>
            <person name="Chen-Min-Tao R."/>
            <person name="Iglesias-Fernandez R."/>
            <person name="Schuster S.C."/>
            <person name="Alonso-Blanco C."/>
            <person name="Roudier F."/>
            <person name="Carbonero P."/>
            <person name="Paz-Ares J."/>
            <person name="Davis S.J."/>
            <person name="Pecinka A."/>
            <person name="Quesneville H."/>
            <person name="Colot V."/>
            <person name="Lysak M.A."/>
            <person name="Weigel D."/>
            <person name="Coupland G."/>
            <person name="Schneeberger K."/>
        </authorList>
    </citation>
    <scope>NUCLEOTIDE SEQUENCE [LARGE SCALE GENOMIC DNA]</scope>
    <source>
        <strain evidence="3">cv. Pajares</strain>
    </source>
</reference>
<feature type="region of interest" description="Disordered" evidence="1">
    <location>
        <begin position="151"/>
        <end position="208"/>
    </location>
</feature>
<dbReference type="AlphaFoldDB" id="A0A087HE05"/>
<evidence type="ECO:0000313" key="3">
    <source>
        <dbReference type="Proteomes" id="UP000029120"/>
    </source>
</evidence>
<keyword evidence="3" id="KW-1185">Reference proteome</keyword>
<evidence type="ECO:0000313" key="2">
    <source>
        <dbReference type="EMBL" id="KFK40357.1"/>
    </source>
</evidence>
<proteinExistence type="predicted"/>